<dbReference type="OrthoDB" id="2748701at2759"/>
<gene>
    <name evidence="1" type="ORF">PHACADRAFT_153657</name>
</gene>
<protein>
    <submittedName>
        <fullName evidence="1">Uncharacterized protein</fullName>
    </submittedName>
</protein>
<sequence length="380" mass="42905">MERCPFELWGKIVAFACTDGGHTGCSLSLVSRTMHDVVKPVRYHSVSLVGERQLHAFVARLAALNLPPVIHHLFISVEMPRYNTMTIMEESLALEVLETAQAKPTSKTEMELMMRNILSSSASNLYSLVIHNYYDFDLTVNLPDFPLLHDITIGYVPSDCAADAHARFPSLRRLHLLSISRRMPVCWLKLRDFAPHITHFRMSSLSLDRHISPFLRILLDIPPPLCPRRSRDDCFSGKYIHYRSGSEKAKQAVIVASRLSTLEYVYVQPRVDCPSGRRAPGHLAHNQMMDGLKSIASASARGEGVGKFFLMPQQEFYTLDDLHKDWIETVEGNDGPWPGGRGDSLSAVVRAKWPEEHPAYHPLPSSLPAGTQRVPWRQLF</sequence>
<reference evidence="1 2" key="1">
    <citation type="journal article" date="2012" name="BMC Genomics">
        <title>Comparative genomics of the white-rot fungi, Phanerochaete carnosa and P. chrysosporium, to elucidate the genetic basis of the distinct wood types they colonize.</title>
        <authorList>
            <person name="Suzuki H."/>
            <person name="MacDonald J."/>
            <person name="Syed K."/>
            <person name="Salamov A."/>
            <person name="Hori C."/>
            <person name="Aerts A."/>
            <person name="Henrissat B."/>
            <person name="Wiebenga A."/>
            <person name="vanKuyk P.A."/>
            <person name="Barry K."/>
            <person name="Lindquist E."/>
            <person name="LaButti K."/>
            <person name="Lapidus A."/>
            <person name="Lucas S."/>
            <person name="Coutinho P."/>
            <person name="Gong Y."/>
            <person name="Samejima M."/>
            <person name="Mahadevan R."/>
            <person name="Abou-Zaid M."/>
            <person name="de Vries R.P."/>
            <person name="Igarashi K."/>
            <person name="Yadav J.S."/>
            <person name="Grigoriev I.V."/>
            <person name="Master E.R."/>
        </authorList>
    </citation>
    <scope>NUCLEOTIDE SEQUENCE [LARGE SCALE GENOMIC DNA]</scope>
    <source>
        <strain evidence="1 2">HHB-10118-sp</strain>
    </source>
</reference>
<dbReference type="RefSeq" id="XP_007401387.1">
    <property type="nucleotide sequence ID" value="XM_007401325.1"/>
</dbReference>
<proteinExistence type="predicted"/>
<dbReference type="HOGENOM" id="CLU_041942_1_0_1"/>
<dbReference type="InParanoid" id="K5VG61"/>
<keyword evidence="2" id="KW-1185">Reference proteome</keyword>
<dbReference type="EMBL" id="JH930479">
    <property type="protein sequence ID" value="EKM50198.1"/>
    <property type="molecule type" value="Genomic_DNA"/>
</dbReference>
<evidence type="ECO:0000313" key="1">
    <source>
        <dbReference type="EMBL" id="EKM50198.1"/>
    </source>
</evidence>
<evidence type="ECO:0000313" key="2">
    <source>
        <dbReference type="Proteomes" id="UP000008370"/>
    </source>
</evidence>
<dbReference type="GeneID" id="18908953"/>
<dbReference type="Proteomes" id="UP000008370">
    <property type="component" value="Unassembled WGS sequence"/>
</dbReference>
<accession>K5VG61</accession>
<dbReference type="AlphaFoldDB" id="K5VG61"/>
<dbReference type="KEGG" id="pco:PHACADRAFT_153657"/>
<organism evidence="1 2">
    <name type="scientific">Phanerochaete carnosa (strain HHB-10118-sp)</name>
    <name type="common">White-rot fungus</name>
    <name type="synonym">Peniophora carnosa</name>
    <dbReference type="NCBI Taxonomy" id="650164"/>
    <lineage>
        <taxon>Eukaryota</taxon>
        <taxon>Fungi</taxon>
        <taxon>Dikarya</taxon>
        <taxon>Basidiomycota</taxon>
        <taxon>Agaricomycotina</taxon>
        <taxon>Agaricomycetes</taxon>
        <taxon>Polyporales</taxon>
        <taxon>Phanerochaetaceae</taxon>
        <taxon>Phanerochaete</taxon>
    </lineage>
</organism>
<name>K5VG61_PHACS</name>